<name>A0A1F5NQ57_9BACT</name>
<organism evidence="1 2">
    <name type="scientific">Candidatus Doudnabacteria bacterium RIFCSPHIGHO2_01_FULL_45_18</name>
    <dbReference type="NCBI Taxonomy" id="1817823"/>
    <lineage>
        <taxon>Bacteria</taxon>
        <taxon>Candidatus Doudnaibacteriota</taxon>
    </lineage>
</organism>
<sequence length="573" mass="62721">MRATSTKILAIIVAAGLVGPVISLAQNSIDPAFNPGLIIPDEAFADVGTFGSAEGIQRFLEQKGSVLANTTPEFLVKLKEPDTLTKVALEDIQPNLTRLRTAAELIYDAGTKWGLNPQVLLVMLQKEQSLINGTFSSDADLQRALDRAVGFGCPDYEGCGDIFLGFYRQIFGTFDSSGSRWLGAAASLMRSFRAEIDGVRVGRGPMVDSATRTFGRPVVRTARKGDTIILDNTPNGYIGVANQQSVTLGNFATAALYRYTPHVFNGNYNFWKFYSTWFKYPNGTVIQKVGEIIQYVVDNGTKRPFSAFVATQRGIKLDNVILVSPTEFDSYLTEKPMPPTDGTLIKGDMDATVFLVGDSTKHPISGPVFLQRKLSFAKVITLPQAEVDSYSLGSFEAPLDQTLIVAETDATVYIIDTGLKRPISGAIFKARGLSFAKIMKLSDTEVVSLPTGPFLTPPEKVAIKTANDPTIWWFRDNLKRQVSAFVYKQRGVNTFPHLVLSDQEILSIPTGNNFPPADGTVFKGDATSAIYKMENGLKRLLTAAAYKRLGYPRATVLPQNEVDQYMPGDDILK</sequence>
<comment type="caution">
    <text evidence="1">The sequence shown here is derived from an EMBL/GenBank/DDBJ whole genome shotgun (WGS) entry which is preliminary data.</text>
</comment>
<gene>
    <name evidence="1" type="ORF">A2660_03270</name>
</gene>
<evidence type="ECO:0000313" key="1">
    <source>
        <dbReference type="EMBL" id="OGE79827.1"/>
    </source>
</evidence>
<accession>A0A1F5NQ57</accession>
<dbReference type="EMBL" id="MFEJ01000026">
    <property type="protein sequence ID" value="OGE79827.1"/>
    <property type="molecule type" value="Genomic_DNA"/>
</dbReference>
<reference evidence="1 2" key="1">
    <citation type="journal article" date="2016" name="Nat. Commun.">
        <title>Thousands of microbial genomes shed light on interconnected biogeochemical processes in an aquifer system.</title>
        <authorList>
            <person name="Anantharaman K."/>
            <person name="Brown C.T."/>
            <person name="Hug L.A."/>
            <person name="Sharon I."/>
            <person name="Castelle C.J."/>
            <person name="Probst A.J."/>
            <person name="Thomas B.C."/>
            <person name="Singh A."/>
            <person name="Wilkins M.J."/>
            <person name="Karaoz U."/>
            <person name="Brodie E.L."/>
            <person name="Williams K.H."/>
            <person name="Hubbard S.S."/>
            <person name="Banfield J.F."/>
        </authorList>
    </citation>
    <scope>NUCLEOTIDE SEQUENCE [LARGE SCALE GENOMIC DNA]</scope>
</reference>
<protein>
    <submittedName>
        <fullName evidence="1">Uncharacterized protein</fullName>
    </submittedName>
</protein>
<proteinExistence type="predicted"/>
<dbReference type="Proteomes" id="UP000176233">
    <property type="component" value="Unassembled WGS sequence"/>
</dbReference>
<dbReference type="AlphaFoldDB" id="A0A1F5NQ57"/>
<evidence type="ECO:0000313" key="2">
    <source>
        <dbReference type="Proteomes" id="UP000176233"/>
    </source>
</evidence>